<feature type="chain" id="PRO_5022187226" description="Carboxypeptidase regulatory-like domain-containing protein" evidence="1">
    <location>
        <begin position="24"/>
        <end position="706"/>
    </location>
</feature>
<dbReference type="PROSITE" id="PS51257">
    <property type="entry name" value="PROKAR_LIPOPROTEIN"/>
    <property type="match status" value="1"/>
</dbReference>
<dbReference type="RefSeq" id="WP_143878161.1">
    <property type="nucleotide sequence ID" value="NZ_BAABLZ010000002.1"/>
</dbReference>
<evidence type="ECO:0000313" key="3">
    <source>
        <dbReference type="Proteomes" id="UP000315891"/>
    </source>
</evidence>
<dbReference type="OrthoDB" id="5720638at2"/>
<evidence type="ECO:0000256" key="1">
    <source>
        <dbReference type="SAM" id="SignalP"/>
    </source>
</evidence>
<evidence type="ECO:0000313" key="2">
    <source>
        <dbReference type="EMBL" id="QDQ72646.1"/>
    </source>
</evidence>
<sequence length="706" mass="73446">MKHRHAALMAALCACMCAGQARAATPGQPDAVWTPTGSTVLINVLANDGNIGKIRSVALTKPLHGKVRWVSGRAEYTPNAAYAGADSFRYSVIGTSGRAANQKVTLTVGGANVVVLQGVATDAPLANATVTANVGIARFLTTTDANGNYSLPVSGSGGTLVQLNAFGKGAQSQVQLRSTVGGIDKIRGEAGDGVLTRDENNQVQVTQLSTAQAYLLYFANGSQDLVDQDDLDLVAGSIDVNSLTQMAAAIKLVADGTYPLPAGVDNTYALISNPDALAGFVADVNADDPGAIDNAIAQTVADANVVVPAEESDFVGTMNLIQEFGTPGTVSTGYIQGDRLQLDADGTGTDYVTVANPDPGIAWSFDGSALHIVADHPMPTINYVTFDGVTYQRIDTVGSFDMVKLYEGGAHDIYAYNSLVDYHYPGGEFPDGSYVSSGTTHAIEDGSGILPYTAGELATPRAFAVNGRPAPLANGAGAAMFSFNANGTGNSTDTRHFSRAFDWSIDGNGSLVVTYPDNGDTTTYTRIGNDGSHGDAVMAVFDTAGGYAASFGASYVSDGGSGFSGVNLAQSWLSGFSISSTSVIDFGQFYVRLDGAGSTGSLFNQYADGSTTGSPLSWLSPPDGTMLATSYWSPAFGGYTTFCGPIQLGVCEAYKARTWQRIAVDGNRIYVLEELYGDGALGPYDGHSTSDEIVAQRLNFYEVSTP</sequence>
<dbReference type="Proteomes" id="UP000315891">
    <property type="component" value="Chromosome"/>
</dbReference>
<gene>
    <name evidence="2" type="ORF">FNZ56_01515</name>
</gene>
<reference evidence="2 3" key="1">
    <citation type="submission" date="2019-07" db="EMBL/GenBank/DDBJ databases">
        <title>Lysobacter weifangensis sp. nov., isolated from bensulfuron-methyl contaminated farmland soil.</title>
        <authorList>
            <person name="Zhao H."/>
        </authorList>
    </citation>
    <scope>NUCLEOTIDE SEQUENCE [LARGE SCALE GENOMIC DNA]</scope>
    <source>
        <strain evidence="2 3">CC-Bw-6</strain>
    </source>
</reference>
<dbReference type="AlphaFoldDB" id="A0A516V2A0"/>
<dbReference type="EMBL" id="CP041742">
    <property type="protein sequence ID" value="QDQ72646.1"/>
    <property type="molecule type" value="Genomic_DNA"/>
</dbReference>
<dbReference type="Gene3D" id="2.60.40.3440">
    <property type="match status" value="1"/>
</dbReference>
<keyword evidence="1" id="KW-0732">Signal</keyword>
<feature type="signal peptide" evidence="1">
    <location>
        <begin position="1"/>
        <end position="23"/>
    </location>
</feature>
<proteinExistence type="predicted"/>
<keyword evidence="3" id="KW-1185">Reference proteome</keyword>
<dbReference type="Pfam" id="PF17963">
    <property type="entry name" value="Big_9"/>
    <property type="match status" value="1"/>
</dbReference>
<name>A0A516V2A0_9GAMM</name>
<organism evidence="2 3">
    <name type="scientific">Pseudoluteimonas lycopersici</name>
    <dbReference type="NCBI Taxonomy" id="1324796"/>
    <lineage>
        <taxon>Bacteria</taxon>
        <taxon>Pseudomonadati</taxon>
        <taxon>Pseudomonadota</taxon>
        <taxon>Gammaproteobacteria</taxon>
        <taxon>Lysobacterales</taxon>
        <taxon>Lysobacteraceae</taxon>
        <taxon>Pseudoluteimonas</taxon>
    </lineage>
</organism>
<accession>A0A516V2A0</accession>
<evidence type="ECO:0008006" key="4">
    <source>
        <dbReference type="Google" id="ProtNLM"/>
    </source>
</evidence>
<protein>
    <recommendedName>
        <fullName evidence="4">Carboxypeptidase regulatory-like domain-containing protein</fullName>
    </recommendedName>
</protein>